<reference evidence="2" key="1">
    <citation type="submission" date="2021-04" db="EMBL/GenBank/DDBJ databases">
        <title>The complete genome sequence of Caulobacter sp. S6.</title>
        <authorList>
            <person name="Tang Y."/>
            <person name="Ouyang W."/>
            <person name="Liu Q."/>
            <person name="Huang B."/>
            <person name="Guo Z."/>
            <person name="Lei P."/>
        </authorList>
    </citation>
    <scope>NUCLEOTIDE SEQUENCE</scope>
    <source>
        <strain evidence="2">S6</strain>
    </source>
</reference>
<dbReference type="InterPro" id="IPR019223">
    <property type="entry name" value="DUF2147"/>
</dbReference>
<organism evidence="2 3">
    <name type="scientific">Phenylobacterium montanum</name>
    <dbReference type="NCBI Taxonomy" id="2823693"/>
    <lineage>
        <taxon>Bacteria</taxon>
        <taxon>Pseudomonadati</taxon>
        <taxon>Pseudomonadota</taxon>
        <taxon>Alphaproteobacteria</taxon>
        <taxon>Caulobacterales</taxon>
        <taxon>Caulobacteraceae</taxon>
        <taxon>Phenylobacterium</taxon>
    </lineage>
</organism>
<keyword evidence="3" id="KW-1185">Reference proteome</keyword>
<dbReference type="Pfam" id="PF09917">
    <property type="entry name" value="DUF2147"/>
    <property type="match status" value="1"/>
</dbReference>
<dbReference type="RefSeq" id="WP_211939841.1">
    <property type="nucleotide sequence ID" value="NZ_CP073078.1"/>
</dbReference>
<dbReference type="AlphaFoldDB" id="A0A975IWN9"/>
<proteinExistence type="predicted"/>
<feature type="domain" description="DUF2147" evidence="1">
    <location>
        <begin position="22"/>
        <end position="134"/>
    </location>
</feature>
<protein>
    <submittedName>
        <fullName evidence="2">DUF2147 domain-containing protein</fullName>
    </submittedName>
</protein>
<evidence type="ECO:0000313" key="3">
    <source>
        <dbReference type="Proteomes" id="UP000676409"/>
    </source>
</evidence>
<evidence type="ECO:0000313" key="2">
    <source>
        <dbReference type="EMBL" id="QUD89789.1"/>
    </source>
</evidence>
<dbReference type="Proteomes" id="UP000676409">
    <property type="component" value="Chromosome"/>
</dbReference>
<name>A0A975IWN9_9CAUL</name>
<dbReference type="EMBL" id="CP073078">
    <property type="protein sequence ID" value="QUD89789.1"/>
    <property type="molecule type" value="Genomic_DNA"/>
</dbReference>
<dbReference type="KEGG" id="caul:KCG34_07935"/>
<evidence type="ECO:0000259" key="1">
    <source>
        <dbReference type="Pfam" id="PF09917"/>
    </source>
</evidence>
<dbReference type="PANTHER" id="PTHR36919:SF2">
    <property type="entry name" value="BLL6627 PROTEIN"/>
    <property type="match status" value="1"/>
</dbReference>
<accession>A0A975IWN9</accession>
<dbReference type="PANTHER" id="PTHR36919">
    <property type="entry name" value="BLR1215 PROTEIN"/>
    <property type="match status" value="1"/>
</dbReference>
<dbReference type="Gene3D" id="2.40.128.520">
    <property type="match status" value="1"/>
</dbReference>
<sequence>MIGALASLAVAAAGADPSAVLGLWRSPEDGGALVRIEACGAAVCGRIVTSPRLQAVPDQTDVRNRNPTLRSRRLADLLILKASPKAAGRWGDGWLYDPEKGGVYTGTMELTPDGRLRLTGCIVAPFCRTQVWTRARALTAAEPAATGARTAIDNR</sequence>
<gene>
    <name evidence="2" type="ORF">KCG34_07935</name>
</gene>